<keyword evidence="1" id="KW-0812">Transmembrane</keyword>
<comment type="caution">
    <text evidence="2">The sequence shown here is derived from an EMBL/GenBank/DDBJ whole genome shotgun (WGS) entry which is preliminary data.</text>
</comment>
<dbReference type="RefSeq" id="WP_221858342.1">
    <property type="nucleotide sequence ID" value="NZ_JAIKTU010000001.1"/>
</dbReference>
<sequence length="80" mass="9104">MNRFKEKFSLAAVSLTSLLAIKAPTCTFASSIFNEGSIYKSFSLMYFIAFIVILIFSTALVLNFNKKVRKNPDYKKSHKL</sequence>
<proteinExistence type="predicted"/>
<dbReference type="EMBL" id="JAIKTU010000001">
    <property type="protein sequence ID" value="MBY0753981.1"/>
    <property type="molecule type" value="Genomic_DNA"/>
</dbReference>
<keyword evidence="1" id="KW-1133">Transmembrane helix</keyword>
<organism evidence="2 3">
    <name type="scientific">Clostridium sardiniense</name>
    <name type="common">Clostridium absonum</name>
    <dbReference type="NCBI Taxonomy" id="29369"/>
    <lineage>
        <taxon>Bacteria</taxon>
        <taxon>Bacillati</taxon>
        <taxon>Bacillota</taxon>
        <taxon>Clostridia</taxon>
        <taxon>Eubacteriales</taxon>
        <taxon>Clostridiaceae</taxon>
        <taxon>Clostridium</taxon>
    </lineage>
</organism>
<protein>
    <submittedName>
        <fullName evidence="2">Uncharacterized protein</fullName>
    </submittedName>
</protein>
<feature type="transmembrane region" description="Helical" evidence="1">
    <location>
        <begin position="45"/>
        <end position="65"/>
    </location>
</feature>
<evidence type="ECO:0000313" key="3">
    <source>
        <dbReference type="Proteomes" id="UP001299068"/>
    </source>
</evidence>
<accession>A0ABS7KT43</accession>
<keyword evidence="1" id="KW-0472">Membrane</keyword>
<keyword evidence="3" id="KW-1185">Reference proteome</keyword>
<evidence type="ECO:0000313" key="2">
    <source>
        <dbReference type="EMBL" id="MBY0753981.1"/>
    </source>
</evidence>
<reference evidence="2 3" key="1">
    <citation type="journal article" date="2021" name="Cell Host Microbe">
        <title>in vivo commensal control of Clostridioides difficile virulence.</title>
        <authorList>
            <person name="Girinathan B.P."/>
            <person name="Dibenedetto N."/>
            <person name="Worley J.N."/>
            <person name="Peltier J."/>
            <person name="Arrieta-Ortiz M.L."/>
            <person name="Rupa Christinal Immanuel S."/>
            <person name="Lavin R."/>
            <person name="Delaney M.L."/>
            <person name="Cummins C."/>
            <person name="Hoffmann M."/>
            <person name="Luo Y."/>
            <person name="Gonzalez-Escalona N."/>
            <person name="Allard M."/>
            <person name="Onderdonk A.B."/>
            <person name="Gerber G.K."/>
            <person name="Sonenshein A.L."/>
            <person name="Baliga N."/>
            <person name="Dupuy B."/>
            <person name="Bry L."/>
        </authorList>
    </citation>
    <scope>NUCLEOTIDE SEQUENCE [LARGE SCALE GENOMIC DNA]</scope>
    <source>
        <strain evidence="2 3">DSM 599</strain>
    </source>
</reference>
<dbReference type="Proteomes" id="UP001299068">
    <property type="component" value="Unassembled WGS sequence"/>
</dbReference>
<gene>
    <name evidence="2" type="ORF">K5V21_00795</name>
</gene>
<evidence type="ECO:0000256" key="1">
    <source>
        <dbReference type="SAM" id="Phobius"/>
    </source>
</evidence>
<name>A0ABS7KT43_CLOSR</name>